<dbReference type="PANTHER" id="PTHR47505">
    <property type="entry name" value="DNA UTILIZATION PROTEIN YHGH"/>
    <property type="match status" value="1"/>
</dbReference>
<dbReference type="PANTHER" id="PTHR47505:SF1">
    <property type="entry name" value="DNA UTILIZATION PROTEIN YHGH"/>
    <property type="match status" value="1"/>
</dbReference>
<evidence type="ECO:0000313" key="4">
    <source>
        <dbReference type="Proteomes" id="UP000643701"/>
    </source>
</evidence>
<comment type="caution">
    <text evidence="3">The sequence shown here is derived from an EMBL/GenBank/DDBJ whole genome shotgun (WGS) entry which is preliminary data.</text>
</comment>
<dbReference type="RefSeq" id="WP_166400341.1">
    <property type="nucleotide sequence ID" value="NZ_JAANAS010000050.1"/>
</dbReference>
<dbReference type="CDD" id="cd06223">
    <property type="entry name" value="PRTases_typeI"/>
    <property type="match status" value="1"/>
</dbReference>
<dbReference type="Gene3D" id="3.40.50.2020">
    <property type="match status" value="1"/>
</dbReference>
<dbReference type="InterPro" id="IPR051910">
    <property type="entry name" value="ComF/GntX_DNA_util-trans"/>
</dbReference>
<keyword evidence="4" id="KW-1185">Reference proteome</keyword>
<dbReference type="Pfam" id="PF00156">
    <property type="entry name" value="Pribosyltran"/>
    <property type="match status" value="1"/>
</dbReference>
<feature type="domain" description="Phosphoribosyltransferase" evidence="2">
    <location>
        <begin position="135"/>
        <end position="220"/>
    </location>
</feature>
<dbReference type="AlphaFoldDB" id="A0A967E6U3"/>
<dbReference type="EMBL" id="JAANAS010000050">
    <property type="protein sequence ID" value="NGZ90096.1"/>
    <property type="molecule type" value="Genomic_DNA"/>
</dbReference>
<evidence type="ECO:0000256" key="1">
    <source>
        <dbReference type="ARBA" id="ARBA00008007"/>
    </source>
</evidence>
<comment type="similarity">
    <text evidence="1">Belongs to the ComF/GntX family.</text>
</comment>
<organism evidence="3 4">
    <name type="scientific">Psychroflexus maritimus</name>
    <dbReference type="NCBI Taxonomy" id="2714865"/>
    <lineage>
        <taxon>Bacteria</taxon>
        <taxon>Pseudomonadati</taxon>
        <taxon>Bacteroidota</taxon>
        <taxon>Flavobacteriia</taxon>
        <taxon>Flavobacteriales</taxon>
        <taxon>Flavobacteriaceae</taxon>
        <taxon>Psychroflexus</taxon>
    </lineage>
</organism>
<proteinExistence type="inferred from homology"/>
<reference evidence="3" key="1">
    <citation type="submission" date="2020-03" db="EMBL/GenBank/DDBJ databases">
        <title>Psychroflexus Maritimus sp. nov., isolate from marine sediment.</title>
        <authorList>
            <person name="Zhong Y.-L."/>
        </authorList>
    </citation>
    <scope>NUCLEOTIDE SEQUENCE</scope>
    <source>
        <strain evidence="3">C1</strain>
    </source>
</reference>
<dbReference type="SUPFAM" id="SSF53271">
    <property type="entry name" value="PRTase-like"/>
    <property type="match status" value="1"/>
</dbReference>
<accession>A0A967E6U3</accession>
<name>A0A967E6U3_9FLAO</name>
<dbReference type="InterPro" id="IPR000836">
    <property type="entry name" value="PRTase_dom"/>
</dbReference>
<dbReference type="InterPro" id="IPR029057">
    <property type="entry name" value="PRTase-like"/>
</dbReference>
<evidence type="ECO:0000313" key="3">
    <source>
        <dbReference type="EMBL" id="NGZ90096.1"/>
    </source>
</evidence>
<dbReference type="Proteomes" id="UP000643701">
    <property type="component" value="Unassembled WGS sequence"/>
</dbReference>
<protein>
    <submittedName>
        <fullName evidence="3">ComF family protein</fullName>
    </submittedName>
</protein>
<evidence type="ECO:0000259" key="2">
    <source>
        <dbReference type="Pfam" id="PF00156"/>
    </source>
</evidence>
<gene>
    <name evidence="3" type="ORF">G7034_07515</name>
</gene>
<sequence>MINDFLQLLFPRICACCDQSLIDTENVICLHCLHDLPLTNDYTTKDFIIKKALRGRLIVEKSSSLFYYEKASIVQALIHDLKYRGNEKISPYLGYWHAELLKSVHWNNNIEAVIPVPVSKVRLKKRGFNQVQGYAKAFAEVFDIPLIEDVLWRASSNSSQVFKGRLARTAVIDKNYFAKNLNKIQGKHILVVDDLMTTGATLEACGNVLKEAKDIKISVATMAIVA</sequence>